<dbReference type="OrthoDB" id="10272028at2759"/>
<dbReference type="RefSeq" id="XP_016613973.1">
    <property type="nucleotide sequence ID" value="XM_016769648.1"/>
</dbReference>
<sequence length="120" mass="13781">MALSPERVFGILIREDIDEILVGRRDASFCGETDVFSRLPDEIMDLILSNLITGDIYLYQAGCPYTLHAAAYLRQVCRRFRNLIDGLMFITPLQHIRLIGGISGDYNEMTTVYREYRNSL</sequence>
<dbReference type="PROSITE" id="PS50181">
    <property type="entry name" value="FBOX"/>
    <property type="match status" value="1"/>
</dbReference>
<dbReference type="InterPro" id="IPR001810">
    <property type="entry name" value="F-box_dom"/>
</dbReference>
<accession>A0A0D2HSE2</accession>
<name>A0A0D2HSE2_CLAB1</name>
<dbReference type="CDD" id="cd09917">
    <property type="entry name" value="F-box_SF"/>
    <property type="match status" value="1"/>
</dbReference>
<dbReference type="Proteomes" id="UP000053789">
    <property type="component" value="Unassembled WGS sequence"/>
</dbReference>
<evidence type="ECO:0000313" key="2">
    <source>
        <dbReference type="EMBL" id="KIW87304.1"/>
    </source>
</evidence>
<reference evidence="2" key="1">
    <citation type="submission" date="2015-01" db="EMBL/GenBank/DDBJ databases">
        <title>The Genome Sequence of Cladophialophora bantiana CBS 173.52.</title>
        <authorList>
            <consortium name="The Broad Institute Genomics Platform"/>
            <person name="Cuomo C."/>
            <person name="de Hoog S."/>
            <person name="Gorbushina A."/>
            <person name="Stielow B."/>
            <person name="Teixiera M."/>
            <person name="Abouelleil A."/>
            <person name="Chapman S.B."/>
            <person name="Priest M."/>
            <person name="Young S.K."/>
            <person name="Wortman J."/>
            <person name="Nusbaum C."/>
            <person name="Birren B."/>
        </authorList>
    </citation>
    <scope>NUCLEOTIDE SEQUENCE [LARGE SCALE GENOMIC DNA]</scope>
    <source>
        <strain evidence="2">CBS 173.52</strain>
    </source>
</reference>
<feature type="domain" description="F-box" evidence="1">
    <location>
        <begin position="33"/>
        <end position="93"/>
    </location>
</feature>
<protein>
    <recommendedName>
        <fullName evidence="1">F-box domain-containing protein</fullName>
    </recommendedName>
</protein>
<dbReference type="VEuPathDB" id="FungiDB:Z519_11940"/>
<evidence type="ECO:0000313" key="3">
    <source>
        <dbReference type="Proteomes" id="UP000053789"/>
    </source>
</evidence>
<dbReference type="HOGENOM" id="CLU_2049463_0_0_1"/>
<gene>
    <name evidence="2" type="ORF">Z519_11940</name>
</gene>
<evidence type="ECO:0000259" key="1">
    <source>
        <dbReference type="PROSITE" id="PS50181"/>
    </source>
</evidence>
<dbReference type="AlphaFoldDB" id="A0A0D2HSE2"/>
<dbReference type="EMBL" id="KN847004">
    <property type="protein sequence ID" value="KIW87304.1"/>
    <property type="molecule type" value="Genomic_DNA"/>
</dbReference>
<dbReference type="GeneID" id="27704868"/>
<proteinExistence type="predicted"/>
<keyword evidence="3" id="KW-1185">Reference proteome</keyword>
<organism evidence="2 3">
    <name type="scientific">Cladophialophora bantiana (strain ATCC 10958 / CBS 173.52 / CDC B-1940 / NIH 8579)</name>
    <name type="common">Xylohypha bantiana</name>
    <dbReference type="NCBI Taxonomy" id="1442370"/>
    <lineage>
        <taxon>Eukaryota</taxon>
        <taxon>Fungi</taxon>
        <taxon>Dikarya</taxon>
        <taxon>Ascomycota</taxon>
        <taxon>Pezizomycotina</taxon>
        <taxon>Eurotiomycetes</taxon>
        <taxon>Chaetothyriomycetidae</taxon>
        <taxon>Chaetothyriales</taxon>
        <taxon>Herpotrichiellaceae</taxon>
        <taxon>Cladophialophora</taxon>
    </lineage>
</organism>